<dbReference type="EMBL" id="FQYU01000005">
    <property type="protein sequence ID" value="SHJ50542.1"/>
    <property type="molecule type" value="Genomic_DNA"/>
</dbReference>
<name>A0A1M6JV95_9FLAO</name>
<dbReference type="PANTHER" id="PTHR43877">
    <property type="entry name" value="AMINOALKYLPHOSPHONATE N-ACETYLTRANSFERASE-RELATED-RELATED"/>
    <property type="match status" value="1"/>
</dbReference>
<protein>
    <submittedName>
        <fullName evidence="4">Ribosomal protein S18 acetylase RimI</fullName>
    </submittedName>
</protein>
<feature type="domain" description="N-acetyltransferase" evidence="3">
    <location>
        <begin position="4"/>
        <end position="158"/>
    </location>
</feature>
<gene>
    <name evidence="4" type="ORF">SAMN04488513_105162</name>
</gene>
<dbReference type="InterPro" id="IPR016181">
    <property type="entry name" value="Acyl_CoA_acyltransferase"/>
</dbReference>
<dbReference type="InterPro" id="IPR000182">
    <property type="entry name" value="GNAT_dom"/>
</dbReference>
<dbReference type="OrthoDB" id="1450704at2"/>
<proteinExistence type="predicted"/>
<keyword evidence="1" id="KW-0808">Transferase</keyword>
<dbReference type="Gene3D" id="3.40.630.30">
    <property type="match status" value="1"/>
</dbReference>
<dbReference type="AlphaFoldDB" id="A0A1M6JV95"/>
<dbReference type="GO" id="GO:0016747">
    <property type="term" value="F:acyltransferase activity, transferring groups other than amino-acyl groups"/>
    <property type="evidence" value="ECO:0007669"/>
    <property type="project" value="InterPro"/>
</dbReference>
<evidence type="ECO:0000259" key="3">
    <source>
        <dbReference type="PROSITE" id="PS51186"/>
    </source>
</evidence>
<dbReference type="PANTHER" id="PTHR43877:SF2">
    <property type="entry name" value="AMINOALKYLPHOSPHONATE N-ACETYLTRANSFERASE-RELATED"/>
    <property type="match status" value="1"/>
</dbReference>
<dbReference type="InterPro" id="IPR050832">
    <property type="entry name" value="Bact_Acetyltransf"/>
</dbReference>
<evidence type="ECO:0000256" key="2">
    <source>
        <dbReference type="ARBA" id="ARBA00023315"/>
    </source>
</evidence>
<sequence>MEEFKVRPATLSDLDTLLGFEQEIIRAERPFDPTIREGEISYYDIKDLILSQEAEVLVAEVDGKIVASGYAKIKRARHYLDHERYSYLGFMYTAPEYRGRGLNGKIVDGLREWSYKRDIKEVRLTVYQDNIGAIKAYGKVGFKKHLVEMRLVDDQGQG</sequence>
<keyword evidence="5" id="KW-1185">Reference proteome</keyword>
<dbReference type="Pfam" id="PF00583">
    <property type="entry name" value="Acetyltransf_1"/>
    <property type="match status" value="1"/>
</dbReference>
<dbReference type="Proteomes" id="UP000184543">
    <property type="component" value="Unassembled WGS sequence"/>
</dbReference>
<organism evidence="4 5">
    <name type="scientific">Pseudozobellia thermophila</name>
    <dbReference type="NCBI Taxonomy" id="192903"/>
    <lineage>
        <taxon>Bacteria</taxon>
        <taxon>Pseudomonadati</taxon>
        <taxon>Bacteroidota</taxon>
        <taxon>Flavobacteriia</taxon>
        <taxon>Flavobacteriales</taxon>
        <taxon>Flavobacteriaceae</taxon>
        <taxon>Pseudozobellia</taxon>
    </lineage>
</organism>
<accession>A0A1M6JV95</accession>
<dbReference type="GO" id="GO:0005840">
    <property type="term" value="C:ribosome"/>
    <property type="evidence" value="ECO:0007669"/>
    <property type="project" value="UniProtKB-KW"/>
</dbReference>
<dbReference type="RefSeq" id="WP_072994451.1">
    <property type="nucleotide sequence ID" value="NZ_FQYU01000005.1"/>
</dbReference>
<dbReference type="PROSITE" id="PS51186">
    <property type="entry name" value="GNAT"/>
    <property type="match status" value="1"/>
</dbReference>
<evidence type="ECO:0000313" key="4">
    <source>
        <dbReference type="EMBL" id="SHJ50542.1"/>
    </source>
</evidence>
<evidence type="ECO:0000313" key="5">
    <source>
        <dbReference type="Proteomes" id="UP000184543"/>
    </source>
</evidence>
<keyword evidence="2" id="KW-0012">Acyltransferase</keyword>
<dbReference type="CDD" id="cd04301">
    <property type="entry name" value="NAT_SF"/>
    <property type="match status" value="1"/>
</dbReference>
<dbReference type="SUPFAM" id="SSF55729">
    <property type="entry name" value="Acyl-CoA N-acyltransferases (Nat)"/>
    <property type="match status" value="1"/>
</dbReference>
<reference evidence="5" key="1">
    <citation type="submission" date="2016-11" db="EMBL/GenBank/DDBJ databases">
        <authorList>
            <person name="Varghese N."/>
            <person name="Submissions S."/>
        </authorList>
    </citation>
    <scope>NUCLEOTIDE SEQUENCE [LARGE SCALE GENOMIC DNA]</scope>
    <source>
        <strain evidence="5">DSM 19858</strain>
    </source>
</reference>
<dbReference type="STRING" id="192903.SAMN04488513_105162"/>
<keyword evidence="4" id="KW-0689">Ribosomal protein</keyword>
<keyword evidence="4" id="KW-0687">Ribonucleoprotein</keyword>
<evidence type="ECO:0000256" key="1">
    <source>
        <dbReference type="ARBA" id="ARBA00022679"/>
    </source>
</evidence>